<evidence type="ECO:0000313" key="2">
    <source>
        <dbReference type="EMBL" id="NGO70315.1"/>
    </source>
</evidence>
<feature type="domain" description="DUF397" evidence="1">
    <location>
        <begin position="5"/>
        <end position="60"/>
    </location>
</feature>
<gene>
    <name evidence="2" type="ORF">G5C65_18565</name>
</gene>
<name>A0A6G4WYK1_9ACTN</name>
<dbReference type="Pfam" id="PF04149">
    <property type="entry name" value="DUF397"/>
    <property type="match status" value="1"/>
</dbReference>
<dbReference type="AlphaFoldDB" id="A0A6G4WYK1"/>
<dbReference type="RefSeq" id="WP_165299981.1">
    <property type="nucleotide sequence ID" value="NZ_JAAKZZ010000184.1"/>
</dbReference>
<evidence type="ECO:0000259" key="1">
    <source>
        <dbReference type="Pfam" id="PF04149"/>
    </source>
</evidence>
<dbReference type="EMBL" id="JAAKZZ010000184">
    <property type="protein sequence ID" value="NGO70315.1"/>
    <property type="molecule type" value="Genomic_DNA"/>
</dbReference>
<protein>
    <submittedName>
        <fullName evidence="2">DUF397 domain-containing protein</fullName>
    </submittedName>
</protein>
<keyword evidence="3" id="KW-1185">Reference proteome</keyword>
<dbReference type="InterPro" id="IPR007278">
    <property type="entry name" value="DUF397"/>
</dbReference>
<reference evidence="2 3" key="1">
    <citation type="submission" date="2020-02" db="EMBL/GenBank/DDBJ databases">
        <title>Whole-genome analyses of novel actinobacteria.</title>
        <authorList>
            <person name="Sahin N."/>
            <person name="Tatar D."/>
        </authorList>
    </citation>
    <scope>NUCLEOTIDE SEQUENCE [LARGE SCALE GENOMIC DNA]</scope>
    <source>
        <strain evidence="2 3">SB3404</strain>
    </source>
</reference>
<sequence length="66" mass="7023">MPDPGWQKSSFSGGEPNTECVELARGGTGARVTLFLRESEHPDAVLVGSTAAFRALLIRLKAVRAP</sequence>
<organism evidence="2 3">
    <name type="scientific">Streptomyces boncukensis</name>
    <dbReference type="NCBI Taxonomy" id="2711219"/>
    <lineage>
        <taxon>Bacteria</taxon>
        <taxon>Bacillati</taxon>
        <taxon>Actinomycetota</taxon>
        <taxon>Actinomycetes</taxon>
        <taxon>Kitasatosporales</taxon>
        <taxon>Streptomycetaceae</taxon>
        <taxon>Streptomyces</taxon>
    </lineage>
</organism>
<evidence type="ECO:0000313" key="3">
    <source>
        <dbReference type="Proteomes" id="UP000477722"/>
    </source>
</evidence>
<dbReference type="Proteomes" id="UP000477722">
    <property type="component" value="Unassembled WGS sequence"/>
</dbReference>
<proteinExistence type="predicted"/>
<accession>A0A6G4WYK1</accession>
<comment type="caution">
    <text evidence="2">The sequence shown here is derived from an EMBL/GenBank/DDBJ whole genome shotgun (WGS) entry which is preliminary data.</text>
</comment>